<evidence type="ECO:0000313" key="2">
    <source>
        <dbReference type="Proteomes" id="UP000282454"/>
    </source>
</evidence>
<dbReference type="Pfam" id="PF24675">
    <property type="entry name" value="NpmA"/>
    <property type="match status" value="1"/>
</dbReference>
<dbReference type="SUPFAM" id="SSF53335">
    <property type="entry name" value="S-adenosyl-L-methionine-dependent methyltransferases"/>
    <property type="match status" value="1"/>
</dbReference>
<reference evidence="1 2" key="1">
    <citation type="submission" date="2018-10" db="EMBL/GenBank/DDBJ databases">
        <title>Genomic Encyclopedia of Archaeal and Bacterial Type Strains, Phase II (KMG-II): from individual species to whole genera.</title>
        <authorList>
            <person name="Goeker M."/>
        </authorList>
    </citation>
    <scope>NUCLEOTIDE SEQUENCE [LARGE SCALE GENOMIC DNA]</scope>
    <source>
        <strain evidence="1 2">DSM 45657</strain>
    </source>
</reference>
<proteinExistence type="predicted"/>
<sequence>MPSSTPAALPGSTPAALRRVTGKQVVEVDEGAFADLRGRYSGAVLDVGTGDGKHPLHLAKAHPELLVIGLDAAKDNMRKAATRASAAPKKGGLPNLLYLWAAAEQLPRGLDGITELHVLMPWGSLLRGVLGSDPAMLAGLAGVCAPDATFLISLNLHAWRPPVPEVGTHAEPTPESAVEDLGPALKAAGWHLDSAAYLDAEAIAALATSWTRRLNSSRDQLDVLALTGRINPSAG</sequence>
<organism evidence="1 2">
    <name type="scientific">Actinokineospora cianjurensis</name>
    <dbReference type="NCBI Taxonomy" id="585224"/>
    <lineage>
        <taxon>Bacteria</taxon>
        <taxon>Bacillati</taxon>
        <taxon>Actinomycetota</taxon>
        <taxon>Actinomycetes</taxon>
        <taxon>Pseudonocardiales</taxon>
        <taxon>Pseudonocardiaceae</taxon>
        <taxon>Actinokineospora</taxon>
    </lineage>
</organism>
<dbReference type="InterPro" id="IPR029063">
    <property type="entry name" value="SAM-dependent_MTases_sf"/>
</dbReference>
<keyword evidence="1" id="KW-0489">Methyltransferase</keyword>
<dbReference type="NCBIfam" id="NF000363">
    <property type="entry name" value="self_KamB"/>
    <property type="match status" value="1"/>
</dbReference>
<keyword evidence="1" id="KW-0808">Transferase</keyword>
<dbReference type="OrthoDB" id="5505369at2"/>
<dbReference type="GO" id="GO:0032259">
    <property type="term" value="P:methylation"/>
    <property type="evidence" value="ECO:0007669"/>
    <property type="project" value="UniProtKB-KW"/>
</dbReference>
<name>A0A421AZ77_9PSEU</name>
<dbReference type="GO" id="GO:0008168">
    <property type="term" value="F:methyltransferase activity"/>
    <property type="evidence" value="ECO:0007669"/>
    <property type="project" value="UniProtKB-KW"/>
</dbReference>
<keyword evidence="2" id="KW-1185">Reference proteome</keyword>
<comment type="caution">
    <text evidence="1">The sequence shown here is derived from an EMBL/GenBank/DDBJ whole genome shotgun (WGS) entry which is preliminary data.</text>
</comment>
<accession>A0A421AZ77</accession>
<dbReference type="AlphaFoldDB" id="A0A421AZ77"/>
<protein>
    <submittedName>
        <fullName evidence="1">16S rRNA (Adenine(1408)-N(1))-methyltransferase</fullName>
    </submittedName>
</protein>
<dbReference type="RefSeq" id="WP_121392965.1">
    <property type="nucleotide sequence ID" value="NZ_RCDD01000004.1"/>
</dbReference>
<dbReference type="Proteomes" id="UP000282454">
    <property type="component" value="Unassembled WGS sequence"/>
</dbReference>
<dbReference type="Gene3D" id="3.40.50.150">
    <property type="entry name" value="Vaccinia Virus protein VP39"/>
    <property type="match status" value="1"/>
</dbReference>
<dbReference type="InterPro" id="IPR056262">
    <property type="entry name" value="NpmA"/>
</dbReference>
<evidence type="ECO:0000313" key="1">
    <source>
        <dbReference type="EMBL" id="RLK55126.1"/>
    </source>
</evidence>
<dbReference type="EMBL" id="RCDD01000004">
    <property type="protein sequence ID" value="RLK55126.1"/>
    <property type="molecule type" value="Genomic_DNA"/>
</dbReference>
<gene>
    <name evidence="1" type="ORF">CLV68_4605</name>
</gene>